<sequence length="218" mass="25454">MSDFGRKADEFTLVAAAIGPWAFIVAMVIIVGLVKGCLPDKTDPMDNSVIKAREILEHIMVRDSTGNGFRVVYVTKDPVTGERFREIRSRQHIREGFDRLKEEAPGHFGGSLLETDICDFALYAYRFHIDDDICIHNIFVAGKQKMEFYFRPNPDLENCATWINYNTEQGNQYLNEQDINVYIPNGGRRYRYWKCRYLLQVSETDERFSHFTEEERLF</sequence>
<keyword evidence="1" id="KW-0472">Membrane</keyword>
<accession>A0AA44ANV7</accession>
<dbReference type="AlphaFoldDB" id="A0AA44ANV7"/>
<name>A0AA44ANV7_9BACT</name>
<organism evidence="2 3">
    <name type="scientific">Parabacteroides merdae</name>
    <dbReference type="NCBI Taxonomy" id="46503"/>
    <lineage>
        <taxon>Bacteria</taxon>
        <taxon>Pseudomonadati</taxon>
        <taxon>Bacteroidota</taxon>
        <taxon>Bacteroidia</taxon>
        <taxon>Bacteroidales</taxon>
        <taxon>Tannerellaceae</taxon>
        <taxon>Parabacteroides</taxon>
    </lineage>
</organism>
<dbReference type="EMBL" id="WNDA01000023">
    <property type="protein sequence ID" value="MTU70147.1"/>
    <property type="molecule type" value="Genomic_DNA"/>
</dbReference>
<gene>
    <name evidence="2" type="ORF">GMD92_13995</name>
</gene>
<keyword evidence="1" id="KW-1133">Transmembrane helix</keyword>
<keyword evidence="1" id="KW-0812">Transmembrane</keyword>
<comment type="caution">
    <text evidence="2">The sequence shown here is derived from an EMBL/GenBank/DDBJ whole genome shotgun (WGS) entry which is preliminary data.</text>
</comment>
<evidence type="ECO:0000256" key="1">
    <source>
        <dbReference type="SAM" id="Phobius"/>
    </source>
</evidence>
<proteinExistence type="predicted"/>
<protein>
    <submittedName>
        <fullName evidence="2">Uncharacterized protein</fullName>
    </submittedName>
</protein>
<evidence type="ECO:0000313" key="2">
    <source>
        <dbReference type="EMBL" id="MTU70147.1"/>
    </source>
</evidence>
<evidence type="ECO:0000313" key="3">
    <source>
        <dbReference type="Proteomes" id="UP000448908"/>
    </source>
</evidence>
<dbReference type="RefSeq" id="WP_155152550.1">
    <property type="nucleotide sequence ID" value="NZ_WNCS01000020.1"/>
</dbReference>
<dbReference type="Proteomes" id="UP000448908">
    <property type="component" value="Unassembled WGS sequence"/>
</dbReference>
<reference evidence="2 3" key="1">
    <citation type="journal article" date="2019" name="Nat. Med.">
        <title>A library of human gut bacterial isolates paired with longitudinal multiomics data enables mechanistic microbiome research.</title>
        <authorList>
            <person name="Poyet M."/>
            <person name="Groussin M."/>
            <person name="Gibbons S.M."/>
            <person name="Avila-Pacheco J."/>
            <person name="Jiang X."/>
            <person name="Kearney S.M."/>
            <person name="Perrotta A.R."/>
            <person name="Berdy B."/>
            <person name="Zhao S."/>
            <person name="Lieberman T.D."/>
            <person name="Swanson P.K."/>
            <person name="Smith M."/>
            <person name="Roesemann S."/>
            <person name="Alexander J.E."/>
            <person name="Rich S.A."/>
            <person name="Livny J."/>
            <person name="Vlamakis H."/>
            <person name="Clish C."/>
            <person name="Bullock K."/>
            <person name="Deik A."/>
            <person name="Scott J."/>
            <person name="Pierce K.A."/>
            <person name="Xavier R.J."/>
            <person name="Alm E.J."/>
        </authorList>
    </citation>
    <scope>NUCLEOTIDE SEQUENCE [LARGE SCALE GENOMIC DNA]</scope>
    <source>
        <strain evidence="2 3">BIOML-A16</strain>
    </source>
</reference>
<feature type="transmembrane region" description="Helical" evidence="1">
    <location>
        <begin position="12"/>
        <end position="34"/>
    </location>
</feature>